<dbReference type="Proteomes" id="UP000293360">
    <property type="component" value="Unassembled WGS sequence"/>
</dbReference>
<feature type="compositionally biased region" description="Pro residues" evidence="1">
    <location>
        <begin position="384"/>
        <end position="396"/>
    </location>
</feature>
<comment type="caution">
    <text evidence="2">The sequence shown here is derived from an EMBL/GenBank/DDBJ whole genome shotgun (WGS) entry which is preliminary data.</text>
</comment>
<sequence>MANHRSRPNQSNWPIDQCQSELLGDQVIKRHLIRIPGEQKKLLDSKESWAYELCKHQQRFNVPPEVFQNLKAFYTRQLKAEQPKIPGSTEAQSIDSGPGHRKDVSLDSVPTPNENEADEDEGNEANEDEENEANENEENEANEDEENDESEVRTLLSWSLSPEQHRHPAKVQEVEQEQFLTQLPPRSSPPCPSVPSSPRRPALNNFPSSSLGPEDELELEVPAALDGPSTSVNKVAQQVAQPMLATPPSAQVVPCTFQLPDPLSTKEVKMGKPPKQPVYKEITELYRPSKSATTTSFGLGMARLSPSKPAFINVQSSMSTTDASSSIIPSTHREGPTGAEVPLPDLPDSSLDSPKPQPVKEPKDNTSSLETPNSPEFRRGSPQYVPPKSPKLPSSPPSLATTAPAPRSGKQPMEEPEGPFIEFSLKYPSYGGSLSDFVTACMYLQTLAEKHRLRPFLFDDFIRAWSEGYLPYVCECDESEPPMKAMTAIEWFNQIDEPPVFTKQVVMRPELEQILDFYPEEALSARSILKLSQKGTPKERRSKGKEVAKESLTTATASQPKPKPSPPSIDRASGGAVSMLTDNLERECPRGDTHIALAAPQQASVAYAMPPSKFTNELQKRPRGAGLTRSLSEAAPHKRKPSEDFQFPVPKKVSTSFSLAPRPEFSDDSSVHSGGSRATATSAAPSTTTVGGTKRRFAKEPEKRRQEFAKFLKKKRPGRDNIVTSPAPVSNTPTSGQKPQ</sequence>
<accession>A0A4Q4TBE1</accession>
<feature type="compositionally biased region" description="Low complexity" evidence="1">
    <location>
        <begin position="397"/>
        <end position="406"/>
    </location>
</feature>
<evidence type="ECO:0000256" key="1">
    <source>
        <dbReference type="SAM" id="MobiDB-lite"/>
    </source>
</evidence>
<feature type="compositionally biased region" description="Basic and acidic residues" evidence="1">
    <location>
        <begin position="163"/>
        <end position="173"/>
    </location>
</feature>
<feature type="compositionally biased region" description="Polar residues" evidence="1">
    <location>
        <begin position="365"/>
        <end position="374"/>
    </location>
</feature>
<feature type="compositionally biased region" description="Basic and acidic residues" evidence="1">
    <location>
        <begin position="698"/>
        <end position="710"/>
    </location>
</feature>
<feature type="compositionally biased region" description="Low complexity" evidence="1">
    <location>
        <begin position="673"/>
        <end position="692"/>
    </location>
</feature>
<feature type="compositionally biased region" description="Polar residues" evidence="1">
    <location>
        <begin position="722"/>
        <end position="740"/>
    </location>
</feature>
<dbReference type="EMBL" id="QJNU01000303">
    <property type="protein sequence ID" value="RYP02730.1"/>
    <property type="molecule type" value="Genomic_DNA"/>
</dbReference>
<feature type="compositionally biased region" description="Acidic residues" evidence="1">
    <location>
        <begin position="115"/>
        <end position="149"/>
    </location>
</feature>
<feature type="compositionally biased region" description="Low complexity" evidence="1">
    <location>
        <begin position="316"/>
        <end position="326"/>
    </location>
</feature>
<protein>
    <submittedName>
        <fullName evidence="2">Uncharacterized protein</fullName>
    </submittedName>
</protein>
<dbReference type="STRING" id="155417.A0A4Q4TBE1"/>
<reference evidence="2 3" key="1">
    <citation type="submission" date="2018-06" db="EMBL/GenBank/DDBJ databases">
        <title>Complete Genomes of Monosporascus.</title>
        <authorList>
            <person name="Robinson A.J."/>
            <person name="Natvig D.O."/>
        </authorList>
    </citation>
    <scope>NUCLEOTIDE SEQUENCE [LARGE SCALE GENOMIC DNA]</scope>
    <source>
        <strain evidence="2 3">CBS 110550</strain>
    </source>
</reference>
<feature type="region of interest" description="Disordered" evidence="1">
    <location>
        <begin position="614"/>
        <end position="740"/>
    </location>
</feature>
<dbReference type="OrthoDB" id="3538943at2759"/>
<gene>
    <name evidence="2" type="ORF">DL764_005660</name>
</gene>
<proteinExistence type="predicted"/>
<feature type="region of interest" description="Disordered" evidence="1">
    <location>
        <begin position="533"/>
        <end position="575"/>
    </location>
</feature>
<evidence type="ECO:0000313" key="3">
    <source>
        <dbReference type="Proteomes" id="UP000293360"/>
    </source>
</evidence>
<keyword evidence="3" id="KW-1185">Reference proteome</keyword>
<feature type="region of interest" description="Disordered" evidence="1">
    <location>
        <begin position="81"/>
        <end position="230"/>
    </location>
</feature>
<feature type="region of interest" description="Disordered" evidence="1">
    <location>
        <begin position="313"/>
        <end position="417"/>
    </location>
</feature>
<feature type="compositionally biased region" description="Basic and acidic residues" evidence="1">
    <location>
        <begin position="536"/>
        <end position="549"/>
    </location>
</feature>
<evidence type="ECO:0000313" key="2">
    <source>
        <dbReference type="EMBL" id="RYP02730.1"/>
    </source>
</evidence>
<organism evidence="2 3">
    <name type="scientific">Monosporascus ibericus</name>
    <dbReference type="NCBI Taxonomy" id="155417"/>
    <lineage>
        <taxon>Eukaryota</taxon>
        <taxon>Fungi</taxon>
        <taxon>Dikarya</taxon>
        <taxon>Ascomycota</taxon>
        <taxon>Pezizomycotina</taxon>
        <taxon>Sordariomycetes</taxon>
        <taxon>Xylariomycetidae</taxon>
        <taxon>Xylariales</taxon>
        <taxon>Xylariales incertae sedis</taxon>
        <taxon>Monosporascus</taxon>
    </lineage>
</organism>
<dbReference type="AlphaFoldDB" id="A0A4Q4TBE1"/>
<feature type="compositionally biased region" description="Low complexity" evidence="1">
    <location>
        <begin position="342"/>
        <end position="354"/>
    </location>
</feature>
<feature type="compositionally biased region" description="Pro residues" evidence="1">
    <location>
        <begin position="186"/>
        <end position="195"/>
    </location>
</feature>
<name>A0A4Q4TBE1_9PEZI</name>